<dbReference type="InParanoid" id="F4RTC3"/>
<organism evidence="3">
    <name type="scientific">Melampsora larici-populina (strain 98AG31 / pathotype 3-4-7)</name>
    <name type="common">Poplar leaf rust fungus</name>
    <dbReference type="NCBI Taxonomy" id="747676"/>
    <lineage>
        <taxon>Eukaryota</taxon>
        <taxon>Fungi</taxon>
        <taxon>Dikarya</taxon>
        <taxon>Basidiomycota</taxon>
        <taxon>Pucciniomycotina</taxon>
        <taxon>Pucciniomycetes</taxon>
        <taxon>Pucciniales</taxon>
        <taxon>Melampsoraceae</taxon>
        <taxon>Melampsora</taxon>
    </lineage>
</organism>
<feature type="signal peptide" evidence="1">
    <location>
        <begin position="1"/>
        <end position="24"/>
    </location>
</feature>
<name>F4RTC3_MELLP</name>
<accession>F4RTC3</accession>
<gene>
    <name evidence="2" type="ORF">MELLADRAFT_124314</name>
</gene>
<evidence type="ECO:0000313" key="3">
    <source>
        <dbReference type="Proteomes" id="UP000001072"/>
    </source>
</evidence>
<evidence type="ECO:0000256" key="1">
    <source>
        <dbReference type="SAM" id="SignalP"/>
    </source>
</evidence>
<dbReference type="KEGG" id="mlr:MELLADRAFT_124314"/>
<dbReference type="EMBL" id="GL883119">
    <property type="protein sequence ID" value="EGG04369.1"/>
    <property type="molecule type" value="Genomic_DNA"/>
</dbReference>
<dbReference type="Proteomes" id="UP000001072">
    <property type="component" value="Unassembled WGS sequence"/>
</dbReference>
<sequence>MISRQVNCLIIMVTSIWFLGLSSAANSRVASIQFCPLDPKSSIESELEDLFSEVNRMDAYVRDFEKPKQSSESLFDVAYKAICSELKQNASRLRLLEKAGPKSKPAYDKIKPLIDQILIHLQNFIIDPSAAVKNAPELSKTITAIRAKAKPRKKFSTRVEILKKKIETQVADSFSKNAYTVNAELRKNAGGQ</sequence>
<evidence type="ECO:0000313" key="2">
    <source>
        <dbReference type="EMBL" id="EGG04369.1"/>
    </source>
</evidence>
<keyword evidence="1" id="KW-0732">Signal</keyword>
<dbReference type="AlphaFoldDB" id="F4RTC3"/>
<dbReference type="VEuPathDB" id="FungiDB:MELLADRAFT_124314"/>
<dbReference type="HOGENOM" id="CLU_1496550_0_0_1"/>
<keyword evidence="3" id="KW-1185">Reference proteome</keyword>
<dbReference type="OrthoDB" id="10381261at2759"/>
<reference evidence="3" key="1">
    <citation type="journal article" date="2011" name="Proc. Natl. Acad. Sci. U.S.A.">
        <title>Obligate biotrophy features unraveled by the genomic analysis of rust fungi.</title>
        <authorList>
            <person name="Duplessis S."/>
            <person name="Cuomo C.A."/>
            <person name="Lin Y.-C."/>
            <person name="Aerts A."/>
            <person name="Tisserant E."/>
            <person name="Veneault-Fourrey C."/>
            <person name="Joly D.L."/>
            <person name="Hacquard S."/>
            <person name="Amselem J."/>
            <person name="Cantarel B.L."/>
            <person name="Chiu R."/>
            <person name="Coutinho P.M."/>
            <person name="Feau N."/>
            <person name="Field M."/>
            <person name="Frey P."/>
            <person name="Gelhaye E."/>
            <person name="Goldberg J."/>
            <person name="Grabherr M.G."/>
            <person name="Kodira C.D."/>
            <person name="Kohler A."/>
            <person name="Kuees U."/>
            <person name="Lindquist E.A."/>
            <person name="Lucas S.M."/>
            <person name="Mago R."/>
            <person name="Mauceli E."/>
            <person name="Morin E."/>
            <person name="Murat C."/>
            <person name="Pangilinan J.L."/>
            <person name="Park R."/>
            <person name="Pearson M."/>
            <person name="Quesneville H."/>
            <person name="Rouhier N."/>
            <person name="Sakthikumar S."/>
            <person name="Salamov A.A."/>
            <person name="Schmutz J."/>
            <person name="Selles B."/>
            <person name="Shapiro H."/>
            <person name="Tanguay P."/>
            <person name="Tuskan G.A."/>
            <person name="Henrissat B."/>
            <person name="Van de Peer Y."/>
            <person name="Rouze P."/>
            <person name="Ellis J.G."/>
            <person name="Dodds P.N."/>
            <person name="Schein J.E."/>
            <person name="Zhong S."/>
            <person name="Hamelin R.C."/>
            <person name="Grigoriev I.V."/>
            <person name="Szabo L.J."/>
            <person name="Martin F."/>
        </authorList>
    </citation>
    <scope>NUCLEOTIDE SEQUENCE [LARGE SCALE GENOMIC DNA]</scope>
    <source>
        <strain evidence="3">98AG31 / pathotype 3-4-7</strain>
    </source>
</reference>
<protein>
    <submittedName>
        <fullName evidence="2">Secreted protein</fullName>
    </submittedName>
</protein>
<dbReference type="RefSeq" id="XP_007412498.1">
    <property type="nucleotide sequence ID" value="XM_007412436.1"/>
</dbReference>
<proteinExistence type="predicted"/>
<feature type="chain" id="PRO_5003315442" evidence="1">
    <location>
        <begin position="25"/>
        <end position="192"/>
    </location>
</feature>
<dbReference type="GeneID" id="18926729"/>